<dbReference type="EMBL" id="AZMM01012396">
    <property type="protein sequence ID" value="ETJ33155.1"/>
    <property type="molecule type" value="Genomic_DNA"/>
</dbReference>
<evidence type="ECO:0000313" key="2">
    <source>
        <dbReference type="EMBL" id="ETJ33155.1"/>
    </source>
</evidence>
<accession>W1XUJ6</accession>
<comment type="caution">
    <text evidence="2">The sequence shown here is derived from an EMBL/GenBank/DDBJ whole genome shotgun (WGS) entry which is preliminary data.</text>
</comment>
<organism evidence="2">
    <name type="scientific">human gut metagenome</name>
    <dbReference type="NCBI Taxonomy" id="408170"/>
    <lineage>
        <taxon>unclassified sequences</taxon>
        <taxon>metagenomes</taxon>
        <taxon>organismal metagenomes</taxon>
    </lineage>
</organism>
<dbReference type="AlphaFoldDB" id="W1XUJ6"/>
<name>W1XUJ6_9ZZZZ</name>
<keyword evidence="1" id="KW-0472">Membrane</keyword>
<protein>
    <submittedName>
        <fullName evidence="2">Uncharacterized protein</fullName>
    </submittedName>
</protein>
<keyword evidence="1" id="KW-1133">Transmembrane helix</keyword>
<evidence type="ECO:0000256" key="1">
    <source>
        <dbReference type="SAM" id="Phobius"/>
    </source>
</evidence>
<proteinExistence type="predicted"/>
<keyword evidence="1" id="KW-0812">Transmembrane</keyword>
<feature type="non-terminal residue" evidence="2">
    <location>
        <position position="1"/>
    </location>
</feature>
<gene>
    <name evidence="2" type="ORF">Q604_UNBC12396G0001</name>
</gene>
<sequence>YEVIAKVFVEVEKDIYTAQIYRDNQIHQTLFMISIIVKIMLSIDLFSFTFFIFYLP</sequence>
<reference evidence="2" key="1">
    <citation type="submission" date="2013-12" db="EMBL/GenBank/DDBJ databases">
        <title>A Varibaculum cambriense genome reconstructed from a premature infant gut community with otherwise low bacterial novelty that shifts toward anaerobic metabolism during the third week of life.</title>
        <authorList>
            <person name="Brown C.T."/>
            <person name="Sharon I."/>
            <person name="Thomas B.C."/>
            <person name="Castelle C.J."/>
            <person name="Morowitz M.J."/>
            <person name="Banfield J.F."/>
        </authorList>
    </citation>
    <scope>NUCLEOTIDE SEQUENCE</scope>
</reference>
<feature type="transmembrane region" description="Helical" evidence="1">
    <location>
        <begin position="30"/>
        <end position="55"/>
    </location>
</feature>